<evidence type="ECO:0000313" key="1">
    <source>
        <dbReference type="EMBL" id="MED6233851.1"/>
    </source>
</evidence>
<reference evidence="1 2" key="1">
    <citation type="submission" date="2021-07" db="EMBL/GenBank/DDBJ databases">
        <authorList>
            <person name="Palmer J.M."/>
        </authorList>
    </citation>
    <scope>NUCLEOTIDE SEQUENCE [LARGE SCALE GENOMIC DNA]</scope>
    <source>
        <strain evidence="1 2">AT_MEX2019</strain>
        <tissue evidence="1">Muscle</tissue>
    </source>
</reference>
<comment type="caution">
    <text evidence="1">The sequence shown here is derived from an EMBL/GenBank/DDBJ whole genome shotgun (WGS) entry which is preliminary data.</text>
</comment>
<evidence type="ECO:0000313" key="2">
    <source>
        <dbReference type="Proteomes" id="UP001345963"/>
    </source>
</evidence>
<organism evidence="1 2">
    <name type="scientific">Ataeniobius toweri</name>
    <dbReference type="NCBI Taxonomy" id="208326"/>
    <lineage>
        <taxon>Eukaryota</taxon>
        <taxon>Metazoa</taxon>
        <taxon>Chordata</taxon>
        <taxon>Craniata</taxon>
        <taxon>Vertebrata</taxon>
        <taxon>Euteleostomi</taxon>
        <taxon>Actinopterygii</taxon>
        <taxon>Neopterygii</taxon>
        <taxon>Teleostei</taxon>
        <taxon>Neoteleostei</taxon>
        <taxon>Acanthomorphata</taxon>
        <taxon>Ovalentaria</taxon>
        <taxon>Atherinomorphae</taxon>
        <taxon>Cyprinodontiformes</taxon>
        <taxon>Goodeidae</taxon>
        <taxon>Ataeniobius</taxon>
    </lineage>
</organism>
<keyword evidence="2" id="KW-1185">Reference proteome</keyword>
<protein>
    <submittedName>
        <fullName evidence="1">Uncharacterized protein</fullName>
    </submittedName>
</protein>
<dbReference type="EMBL" id="JAHUTI010003652">
    <property type="protein sequence ID" value="MED6233851.1"/>
    <property type="molecule type" value="Genomic_DNA"/>
</dbReference>
<gene>
    <name evidence="1" type="ORF">ATANTOWER_017674</name>
</gene>
<proteinExistence type="predicted"/>
<dbReference type="Proteomes" id="UP001345963">
    <property type="component" value="Unassembled WGS sequence"/>
</dbReference>
<accession>A0ABU7A7L9</accession>
<sequence length="111" mass="12220">MGGTAETTGEKLQQNCALNGPPSASPCWGGQEIYKDKRGTCWQRKPDKKLAKAAIDLPTADSLQHRHTHRPVFVSLVMSRTLTSCWHRRKSIPLSTGNQHVLTTGGSDIHM</sequence>
<name>A0ABU7A7L9_9TELE</name>